<organism evidence="2 3">
    <name type="scientific">Vigna unguiculata</name>
    <name type="common">Cowpea</name>
    <dbReference type="NCBI Taxonomy" id="3917"/>
    <lineage>
        <taxon>Eukaryota</taxon>
        <taxon>Viridiplantae</taxon>
        <taxon>Streptophyta</taxon>
        <taxon>Embryophyta</taxon>
        <taxon>Tracheophyta</taxon>
        <taxon>Spermatophyta</taxon>
        <taxon>Magnoliopsida</taxon>
        <taxon>eudicotyledons</taxon>
        <taxon>Gunneridae</taxon>
        <taxon>Pentapetalae</taxon>
        <taxon>rosids</taxon>
        <taxon>fabids</taxon>
        <taxon>Fabales</taxon>
        <taxon>Fabaceae</taxon>
        <taxon>Papilionoideae</taxon>
        <taxon>50 kb inversion clade</taxon>
        <taxon>NPAAA clade</taxon>
        <taxon>indigoferoid/millettioid clade</taxon>
        <taxon>Phaseoleae</taxon>
        <taxon>Vigna</taxon>
    </lineage>
</organism>
<keyword evidence="3" id="KW-1185">Reference proteome</keyword>
<protein>
    <submittedName>
        <fullName evidence="2">Uncharacterized protein</fullName>
    </submittedName>
</protein>
<gene>
    <name evidence="2" type="ORF">DEO72_LG10g274</name>
</gene>
<keyword evidence="1" id="KW-0812">Transmembrane</keyword>
<evidence type="ECO:0000313" key="3">
    <source>
        <dbReference type="Proteomes" id="UP000501690"/>
    </source>
</evidence>
<keyword evidence="1" id="KW-1133">Transmembrane helix</keyword>
<dbReference type="EMBL" id="CP039354">
    <property type="protein sequence ID" value="QCE09055.1"/>
    <property type="molecule type" value="Genomic_DNA"/>
</dbReference>
<reference evidence="2 3" key="1">
    <citation type="submission" date="2019-04" db="EMBL/GenBank/DDBJ databases">
        <title>An improved genome assembly and genetic linkage map for asparagus bean, Vigna unguiculata ssp. sesquipedialis.</title>
        <authorList>
            <person name="Xia Q."/>
            <person name="Zhang R."/>
            <person name="Dong Y."/>
        </authorList>
    </citation>
    <scope>NUCLEOTIDE SEQUENCE [LARGE SCALE GENOMIC DNA]</scope>
    <source>
        <tissue evidence="2">Leaf</tissue>
    </source>
</reference>
<evidence type="ECO:0000313" key="2">
    <source>
        <dbReference type="EMBL" id="QCE09055.1"/>
    </source>
</evidence>
<dbReference type="Proteomes" id="UP000501690">
    <property type="component" value="Linkage Group LG10"/>
</dbReference>
<feature type="transmembrane region" description="Helical" evidence="1">
    <location>
        <begin position="30"/>
        <end position="52"/>
    </location>
</feature>
<accession>A0A4D6NA88</accession>
<keyword evidence="1" id="KW-0472">Membrane</keyword>
<name>A0A4D6NA88_VIGUN</name>
<dbReference type="AlphaFoldDB" id="A0A4D6NA88"/>
<sequence length="130" mass="14698">MARDSSTVIFRCLALQRGQAMDVWRSCEVLGLVTLTFLYSFVIGCLMSYALIKVVYAAPRQSSDEFKSSILIGYGLGYPYFSKVVSGVWIVEYLMEHVLGDHVPLDLCGIGLGQQWHEIPRTVIFRLWLS</sequence>
<evidence type="ECO:0000256" key="1">
    <source>
        <dbReference type="SAM" id="Phobius"/>
    </source>
</evidence>
<proteinExistence type="predicted"/>